<comment type="similarity">
    <text evidence="4">Belongs to the IWR1/SLC7A6OS family.</text>
</comment>
<dbReference type="GO" id="GO:0015031">
    <property type="term" value="P:protein transport"/>
    <property type="evidence" value="ECO:0007669"/>
    <property type="project" value="UniProtKB-KW"/>
</dbReference>
<dbReference type="GO" id="GO:0032502">
    <property type="term" value="P:developmental process"/>
    <property type="evidence" value="ECO:0007669"/>
    <property type="project" value="TreeGrafter"/>
</dbReference>
<feature type="region of interest" description="Disordered" evidence="10">
    <location>
        <begin position="219"/>
        <end position="238"/>
    </location>
</feature>
<protein>
    <recommendedName>
        <fullName evidence="5">Probable RNA polymerase II nuclear localization protein SLC7A6OS</fullName>
    </recommendedName>
</protein>
<name>A0A1Y2IN02_TRAC3</name>
<sequence>MDVDPPNALQQQHPYAILRIKRKRNEEPLDALVVESAPRRKKSKAGLNVFQYAGTVEQAAWNDDRKKKELEERLAGLARESAQKKTFEVPSAPVSATPAAPAAAVPASTLPSAPETAPVSPAKAPPVPSHPAMRAQYGAPSKTYTIVPPEQVPLEQYARKHHATAPPKVYSSKEMEEMKRGAAFKMYEAVPSSATVATNETDKEIEKFLPLLKDYLNVNDIAPPSPASAPQTAAANGEGMDEDYVYDVFYQRPTTFAELYDPSSGSNIAKLTGLPPELSGLYGEEGSDDEYSDEDDEDSNAEDWYTNDYPEEEEPDPASSEEELSDEFHEHSDFEDVMHGGDRAMRTYGDSMATEL</sequence>
<comment type="function">
    <text evidence="1">Directs RNA polymerase II nuclear import.</text>
</comment>
<comment type="subcellular location">
    <subcellularLocation>
        <location evidence="3">Cytoplasm</location>
    </subcellularLocation>
    <subcellularLocation>
        <location evidence="2">Nucleus</location>
    </subcellularLocation>
</comment>
<evidence type="ECO:0000313" key="12">
    <source>
        <dbReference type="EMBL" id="OSD02486.1"/>
    </source>
</evidence>
<dbReference type="OrthoDB" id="6255506at2759"/>
<organism evidence="12 13">
    <name type="scientific">Trametes coccinea (strain BRFM310)</name>
    <name type="common">Pycnoporus coccineus</name>
    <dbReference type="NCBI Taxonomy" id="1353009"/>
    <lineage>
        <taxon>Eukaryota</taxon>
        <taxon>Fungi</taxon>
        <taxon>Dikarya</taxon>
        <taxon>Basidiomycota</taxon>
        <taxon>Agaricomycotina</taxon>
        <taxon>Agaricomycetes</taxon>
        <taxon>Polyporales</taxon>
        <taxon>Polyporaceae</taxon>
        <taxon>Trametes</taxon>
    </lineage>
</organism>
<feature type="compositionally biased region" description="Basic and acidic residues" evidence="10">
    <location>
        <begin position="326"/>
        <end position="345"/>
    </location>
</feature>
<dbReference type="EMBL" id="KZ084105">
    <property type="protein sequence ID" value="OSD02486.1"/>
    <property type="molecule type" value="Genomic_DNA"/>
</dbReference>
<evidence type="ECO:0000256" key="5">
    <source>
        <dbReference type="ARBA" id="ARBA00017036"/>
    </source>
</evidence>
<dbReference type="GO" id="GO:0005737">
    <property type="term" value="C:cytoplasm"/>
    <property type="evidence" value="ECO:0007669"/>
    <property type="project" value="UniProtKB-SubCell"/>
</dbReference>
<dbReference type="PANTHER" id="PTHR31196">
    <property type="entry name" value="RNA POLYMERASE II NUCLEAR LOCALIZATION PROTEIN SLC7A6OS-RELATED"/>
    <property type="match status" value="1"/>
</dbReference>
<evidence type="ECO:0000313" key="13">
    <source>
        <dbReference type="Proteomes" id="UP000193067"/>
    </source>
</evidence>
<feature type="compositionally biased region" description="Acidic residues" evidence="10">
    <location>
        <begin position="309"/>
        <end position="325"/>
    </location>
</feature>
<reference evidence="12 13" key="1">
    <citation type="journal article" date="2015" name="Biotechnol. Biofuels">
        <title>Enhanced degradation of softwood versus hardwood by the white-rot fungus Pycnoporus coccineus.</title>
        <authorList>
            <person name="Couturier M."/>
            <person name="Navarro D."/>
            <person name="Chevret D."/>
            <person name="Henrissat B."/>
            <person name="Piumi F."/>
            <person name="Ruiz-Duenas F.J."/>
            <person name="Martinez A.T."/>
            <person name="Grigoriev I.V."/>
            <person name="Riley R."/>
            <person name="Lipzen A."/>
            <person name="Berrin J.G."/>
            <person name="Master E.R."/>
            <person name="Rosso M.N."/>
        </authorList>
    </citation>
    <scope>NUCLEOTIDE SEQUENCE [LARGE SCALE GENOMIC DNA]</scope>
    <source>
        <strain evidence="12 13">BRFM310</strain>
    </source>
</reference>
<evidence type="ECO:0000256" key="8">
    <source>
        <dbReference type="ARBA" id="ARBA00022927"/>
    </source>
</evidence>
<evidence type="ECO:0000259" key="11">
    <source>
        <dbReference type="Pfam" id="PF08574"/>
    </source>
</evidence>
<dbReference type="STRING" id="1353009.A0A1Y2IN02"/>
<evidence type="ECO:0000256" key="7">
    <source>
        <dbReference type="ARBA" id="ARBA00022490"/>
    </source>
</evidence>
<keyword evidence="6" id="KW-0813">Transport</keyword>
<gene>
    <name evidence="12" type="ORF">PYCCODRAFT_1435477</name>
</gene>
<keyword evidence="8" id="KW-0653">Protein transport</keyword>
<evidence type="ECO:0000256" key="10">
    <source>
        <dbReference type="SAM" id="MobiDB-lite"/>
    </source>
</evidence>
<dbReference type="InterPro" id="IPR013883">
    <property type="entry name" value="TF_Iwr1_dom"/>
</dbReference>
<dbReference type="GO" id="GO:0005634">
    <property type="term" value="C:nucleus"/>
    <property type="evidence" value="ECO:0007669"/>
    <property type="project" value="UniProtKB-SubCell"/>
</dbReference>
<dbReference type="AlphaFoldDB" id="A0A1Y2IN02"/>
<evidence type="ECO:0000256" key="4">
    <source>
        <dbReference type="ARBA" id="ARBA00010218"/>
    </source>
</evidence>
<feature type="compositionally biased region" description="Acidic residues" evidence="10">
    <location>
        <begin position="285"/>
        <end position="301"/>
    </location>
</feature>
<evidence type="ECO:0000256" key="6">
    <source>
        <dbReference type="ARBA" id="ARBA00022448"/>
    </source>
</evidence>
<keyword evidence="7" id="KW-0963">Cytoplasm</keyword>
<proteinExistence type="inferred from homology"/>
<evidence type="ECO:0000256" key="2">
    <source>
        <dbReference type="ARBA" id="ARBA00004123"/>
    </source>
</evidence>
<feature type="domain" description="Transcription factor Iwr1" evidence="11">
    <location>
        <begin position="242"/>
        <end position="313"/>
    </location>
</feature>
<keyword evidence="9" id="KW-0539">Nucleus</keyword>
<dbReference type="PANTHER" id="PTHR31196:SF2">
    <property type="entry name" value="RNA POLYMERASE II NUCLEAR LOCALIZATION PROTEIN SLC7A6OS-RELATED"/>
    <property type="match status" value="1"/>
</dbReference>
<dbReference type="Proteomes" id="UP000193067">
    <property type="component" value="Unassembled WGS sequence"/>
</dbReference>
<evidence type="ECO:0000256" key="3">
    <source>
        <dbReference type="ARBA" id="ARBA00004496"/>
    </source>
</evidence>
<accession>A0A1Y2IN02</accession>
<evidence type="ECO:0000256" key="1">
    <source>
        <dbReference type="ARBA" id="ARBA00003202"/>
    </source>
</evidence>
<keyword evidence="13" id="KW-1185">Reference proteome</keyword>
<dbReference type="Pfam" id="PF08574">
    <property type="entry name" value="Iwr1"/>
    <property type="match status" value="1"/>
</dbReference>
<evidence type="ECO:0000256" key="9">
    <source>
        <dbReference type="ARBA" id="ARBA00023242"/>
    </source>
</evidence>
<dbReference type="InterPro" id="IPR040218">
    <property type="entry name" value="SLC7A6OS"/>
</dbReference>
<feature type="compositionally biased region" description="Low complexity" evidence="10">
    <location>
        <begin position="89"/>
        <end position="122"/>
    </location>
</feature>
<feature type="region of interest" description="Disordered" evidence="10">
    <location>
        <begin position="81"/>
        <end position="133"/>
    </location>
</feature>
<feature type="region of interest" description="Disordered" evidence="10">
    <location>
        <begin position="260"/>
        <end position="356"/>
    </location>
</feature>